<proteinExistence type="predicted"/>
<reference evidence="1" key="1">
    <citation type="submission" date="2020-03" db="EMBL/GenBank/DDBJ databases">
        <title>The deep terrestrial virosphere.</title>
        <authorList>
            <person name="Holmfeldt K."/>
            <person name="Nilsson E."/>
            <person name="Simone D."/>
            <person name="Lopez-Fernandez M."/>
            <person name="Wu X."/>
            <person name="de Brujin I."/>
            <person name="Lundin D."/>
            <person name="Andersson A."/>
            <person name="Bertilsson S."/>
            <person name="Dopson M."/>
        </authorList>
    </citation>
    <scope>NUCLEOTIDE SEQUENCE</scope>
    <source>
        <strain evidence="1">MM415B00267</strain>
    </source>
</reference>
<dbReference type="Pfam" id="PF13489">
    <property type="entry name" value="Methyltransf_23"/>
    <property type="match status" value="1"/>
</dbReference>
<dbReference type="GO" id="GO:0008168">
    <property type="term" value="F:methyltransferase activity"/>
    <property type="evidence" value="ECO:0007669"/>
    <property type="project" value="UniProtKB-KW"/>
</dbReference>
<accession>A0A6M3JB97</accession>
<dbReference type="EMBL" id="MT141567">
    <property type="protein sequence ID" value="QJA67214.1"/>
    <property type="molecule type" value="Genomic_DNA"/>
</dbReference>
<keyword evidence="1" id="KW-0808">Transferase</keyword>
<dbReference type="GO" id="GO:0032259">
    <property type="term" value="P:methylation"/>
    <property type="evidence" value="ECO:0007669"/>
    <property type="project" value="UniProtKB-KW"/>
</dbReference>
<dbReference type="AlphaFoldDB" id="A0A6M3JB97"/>
<dbReference type="PANTHER" id="PTHR43861:SF6">
    <property type="entry name" value="METHYLTRANSFERASE TYPE 11"/>
    <property type="match status" value="1"/>
</dbReference>
<sequence length="205" mass="24395">MVDATYFDKDYFTNGIESCKSGYDKNAFLLKNDIYKHQANMLNDILKLKDKKVLDLGCARNNLVSYLRGLNINAYGQDISKWTYANSHIKEFHFCEDIQNKIHGENYDHIISFEVFEHLDKPEQAIKNIYDSMVKGGILFCTIGIDTRNEENNLDKSHVMVRSRDFWHKLFTENGFIERKDIYDKFFWHELVKRCNWDIFSYERS</sequence>
<dbReference type="PANTHER" id="PTHR43861">
    <property type="entry name" value="TRANS-ACONITATE 2-METHYLTRANSFERASE-RELATED"/>
    <property type="match status" value="1"/>
</dbReference>
<dbReference type="Gene3D" id="3.40.50.150">
    <property type="entry name" value="Vaccinia Virus protein VP39"/>
    <property type="match status" value="1"/>
</dbReference>
<protein>
    <submittedName>
        <fullName evidence="1">Putative methyltransferase</fullName>
    </submittedName>
</protein>
<dbReference type="CDD" id="cd02440">
    <property type="entry name" value="AdoMet_MTases"/>
    <property type="match status" value="1"/>
</dbReference>
<gene>
    <name evidence="1" type="ORF">MM415B00267_0040</name>
</gene>
<dbReference type="SUPFAM" id="SSF53335">
    <property type="entry name" value="S-adenosyl-L-methionine-dependent methyltransferases"/>
    <property type="match status" value="1"/>
</dbReference>
<evidence type="ECO:0000313" key="1">
    <source>
        <dbReference type="EMBL" id="QJA67214.1"/>
    </source>
</evidence>
<name>A0A6M3JB97_9ZZZZ</name>
<dbReference type="InterPro" id="IPR029063">
    <property type="entry name" value="SAM-dependent_MTases_sf"/>
</dbReference>
<organism evidence="1">
    <name type="scientific">viral metagenome</name>
    <dbReference type="NCBI Taxonomy" id="1070528"/>
    <lineage>
        <taxon>unclassified sequences</taxon>
        <taxon>metagenomes</taxon>
        <taxon>organismal metagenomes</taxon>
    </lineage>
</organism>
<keyword evidence="1" id="KW-0489">Methyltransferase</keyword>